<dbReference type="InterPro" id="IPR020846">
    <property type="entry name" value="MFS_dom"/>
</dbReference>
<comment type="caution">
    <text evidence="9">The sequence shown here is derived from an EMBL/GenBank/DDBJ whole genome shotgun (WGS) entry which is preliminary data.</text>
</comment>
<dbReference type="PANTHER" id="PTHR23511">
    <property type="entry name" value="SYNAPTIC VESICLE GLYCOPROTEIN 2"/>
    <property type="match status" value="1"/>
</dbReference>
<organism evidence="9 10">
    <name type="scientific">Cryptolaemus montrouzieri</name>
    <dbReference type="NCBI Taxonomy" id="559131"/>
    <lineage>
        <taxon>Eukaryota</taxon>
        <taxon>Metazoa</taxon>
        <taxon>Ecdysozoa</taxon>
        <taxon>Arthropoda</taxon>
        <taxon>Hexapoda</taxon>
        <taxon>Insecta</taxon>
        <taxon>Pterygota</taxon>
        <taxon>Neoptera</taxon>
        <taxon>Endopterygota</taxon>
        <taxon>Coleoptera</taxon>
        <taxon>Polyphaga</taxon>
        <taxon>Cucujiformia</taxon>
        <taxon>Coccinelloidea</taxon>
        <taxon>Coccinellidae</taxon>
        <taxon>Scymninae</taxon>
        <taxon>Scymnini</taxon>
        <taxon>Cryptolaemus</taxon>
    </lineage>
</organism>
<evidence type="ECO:0000256" key="2">
    <source>
        <dbReference type="ARBA" id="ARBA00008335"/>
    </source>
</evidence>
<keyword evidence="3" id="KW-0813">Transport</keyword>
<feature type="transmembrane region" description="Helical" evidence="7">
    <location>
        <begin position="45"/>
        <end position="68"/>
    </location>
</feature>
<keyword evidence="6 7" id="KW-0472">Membrane</keyword>
<dbReference type="Pfam" id="PF00083">
    <property type="entry name" value="Sugar_tr"/>
    <property type="match status" value="2"/>
</dbReference>
<feature type="transmembrane region" description="Helical" evidence="7">
    <location>
        <begin position="136"/>
        <end position="160"/>
    </location>
</feature>
<keyword evidence="10" id="KW-1185">Reference proteome</keyword>
<keyword evidence="4 7" id="KW-0812">Transmembrane</keyword>
<evidence type="ECO:0000256" key="3">
    <source>
        <dbReference type="ARBA" id="ARBA00022448"/>
    </source>
</evidence>
<sequence length="518" mass="57650">MKYLKKLSCSECSAYSLTKDSRKEYDEPADFETAIKACGFGKFNLILLILSIPLCWMSVIETTTMSYVFPAAQCDLDLSLGDKGMLNAITYGGTIASAFMWGFIFDTMGRKRPLIAGFLLDGIFAVLSGFSQNVTFLMVMKFFGGFIMNGPYAALTTYLCELHEGKYRSRMPIFAGLSMSIGTIYLPFLASFILPMNFKLILADYLVLHSWSLFLLLNALPALMGGMIFFFLPETPKFLMTMGRNEQALKVFQMIYSLNTGKPKETYPIKILINEPKANHRNEPESFLLKGWRQISPLFAQPFLGVFILVCSLQLFMTMGQNTLRLWLPQLFQAINDYKFFNNGTSSTLCNMLSVIQPTNETEECFVNFDNSEVYVNSMIVSAVSVVAYVIVTAVVNVLGRNTLLKILGLVASGCAVGIYFSPHSDIALIFIAGFNSLSNIGSKVILVVVVDFFPTTLRTMTVSLVMMCGRGAAMIGNIIFPKLLEMGCGPPFFSMASLFFVCFCLSFLLPKPKENFV</sequence>
<feature type="transmembrane region" description="Helical" evidence="7">
    <location>
        <begin position="172"/>
        <end position="193"/>
    </location>
</feature>
<evidence type="ECO:0000256" key="6">
    <source>
        <dbReference type="ARBA" id="ARBA00023136"/>
    </source>
</evidence>
<dbReference type="AlphaFoldDB" id="A0ABD2NL63"/>
<evidence type="ECO:0000256" key="5">
    <source>
        <dbReference type="ARBA" id="ARBA00022989"/>
    </source>
</evidence>
<name>A0ABD2NL63_9CUCU</name>
<evidence type="ECO:0000256" key="7">
    <source>
        <dbReference type="SAM" id="Phobius"/>
    </source>
</evidence>
<dbReference type="Gene3D" id="1.20.1250.20">
    <property type="entry name" value="MFS general substrate transporter like domains"/>
    <property type="match status" value="1"/>
</dbReference>
<protein>
    <recommendedName>
        <fullName evidence="8">Major facilitator superfamily (MFS) profile domain-containing protein</fullName>
    </recommendedName>
</protein>
<feature type="domain" description="Major facilitator superfamily (MFS) profile" evidence="8">
    <location>
        <begin position="47"/>
        <end position="515"/>
    </location>
</feature>
<comment type="subcellular location">
    <subcellularLocation>
        <location evidence="1">Membrane</location>
        <topology evidence="1">Multi-pass membrane protein</topology>
    </subcellularLocation>
</comment>
<dbReference type="InterPro" id="IPR005828">
    <property type="entry name" value="MFS_sugar_transport-like"/>
</dbReference>
<accession>A0ABD2NL63</accession>
<dbReference type="EMBL" id="JABFTP020000124">
    <property type="protein sequence ID" value="KAL3279269.1"/>
    <property type="molecule type" value="Genomic_DNA"/>
</dbReference>
<feature type="transmembrane region" description="Helical" evidence="7">
    <location>
        <begin position="493"/>
        <end position="510"/>
    </location>
</feature>
<evidence type="ECO:0000313" key="9">
    <source>
        <dbReference type="EMBL" id="KAL3279269.1"/>
    </source>
</evidence>
<proteinExistence type="inferred from homology"/>
<feature type="transmembrane region" description="Helical" evidence="7">
    <location>
        <begin position="403"/>
        <end position="421"/>
    </location>
</feature>
<dbReference type="SUPFAM" id="SSF103473">
    <property type="entry name" value="MFS general substrate transporter"/>
    <property type="match status" value="1"/>
</dbReference>
<evidence type="ECO:0000256" key="1">
    <source>
        <dbReference type="ARBA" id="ARBA00004141"/>
    </source>
</evidence>
<comment type="similarity">
    <text evidence="2">Belongs to the major facilitator superfamily.</text>
</comment>
<keyword evidence="5 7" id="KW-1133">Transmembrane helix</keyword>
<feature type="transmembrane region" description="Helical" evidence="7">
    <location>
        <begin position="213"/>
        <end position="232"/>
    </location>
</feature>
<feature type="transmembrane region" description="Helical" evidence="7">
    <location>
        <begin position="463"/>
        <end position="481"/>
    </location>
</feature>
<dbReference type="PANTHER" id="PTHR23511:SF36">
    <property type="entry name" value="EG:BACR7A4.13 PROTEIN-RELATED"/>
    <property type="match status" value="1"/>
</dbReference>
<evidence type="ECO:0000256" key="4">
    <source>
        <dbReference type="ARBA" id="ARBA00022692"/>
    </source>
</evidence>
<gene>
    <name evidence="9" type="ORF">HHI36_016780</name>
</gene>
<dbReference type="Proteomes" id="UP001516400">
    <property type="component" value="Unassembled WGS sequence"/>
</dbReference>
<evidence type="ECO:0000259" key="8">
    <source>
        <dbReference type="PROSITE" id="PS50850"/>
    </source>
</evidence>
<feature type="transmembrane region" description="Helical" evidence="7">
    <location>
        <begin position="113"/>
        <end position="130"/>
    </location>
</feature>
<feature type="transmembrane region" description="Helical" evidence="7">
    <location>
        <begin position="427"/>
        <end position="451"/>
    </location>
</feature>
<dbReference type="InterPro" id="IPR036259">
    <property type="entry name" value="MFS_trans_sf"/>
</dbReference>
<feature type="transmembrane region" description="Helical" evidence="7">
    <location>
        <begin position="298"/>
        <end position="317"/>
    </location>
</feature>
<dbReference type="PROSITE" id="PS50850">
    <property type="entry name" value="MFS"/>
    <property type="match status" value="1"/>
</dbReference>
<feature type="transmembrane region" description="Helical" evidence="7">
    <location>
        <begin position="88"/>
        <end position="106"/>
    </location>
</feature>
<reference evidence="9 10" key="1">
    <citation type="journal article" date="2021" name="BMC Biol.">
        <title>Horizontally acquired antibacterial genes associated with adaptive radiation of ladybird beetles.</title>
        <authorList>
            <person name="Li H.S."/>
            <person name="Tang X.F."/>
            <person name="Huang Y.H."/>
            <person name="Xu Z.Y."/>
            <person name="Chen M.L."/>
            <person name="Du X.Y."/>
            <person name="Qiu B.Y."/>
            <person name="Chen P.T."/>
            <person name="Zhang W."/>
            <person name="Slipinski A."/>
            <person name="Escalona H.E."/>
            <person name="Waterhouse R.M."/>
            <person name="Zwick A."/>
            <person name="Pang H."/>
        </authorList>
    </citation>
    <scope>NUCLEOTIDE SEQUENCE [LARGE SCALE GENOMIC DNA]</scope>
    <source>
        <strain evidence="9">SYSU2018</strain>
    </source>
</reference>
<feature type="transmembrane region" description="Helical" evidence="7">
    <location>
        <begin position="374"/>
        <end position="396"/>
    </location>
</feature>
<dbReference type="GO" id="GO:0016020">
    <property type="term" value="C:membrane"/>
    <property type="evidence" value="ECO:0007669"/>
    <property type="project" value="UniProtKB-SubCell"/>
</dbReference>
<evidence type="ECO:0000313" key="10">
    <source>
        <dbReference type="Proteomes" id="UP001516400"/>
    </source>
</evidence>